<evidence type="ECO:0000256" key="5">
    <source>
        <dbReference type="ARBA" id="ARBA00023273"/>
    </source>
</evidence>
<comment type="caution">
    <text evidence="9">The sequence shown here is derived from an EMBL/GenBank/DDBJ whole genome shotgun (WGS) entry which is preliminary data.</text>
</comment>
<accession>A0AAV6VR35</accession>
<sequence length="212" mass="24766">MPKASDEEKPLSYRSKFASVTREEFNSMKSNIPRTMGYMQTPLRPPQSYLKKHSREDKTDHNKPVTCLCRNRNPKEYSKIPKASSALADPPKKNYILENIQNSTNRPCTAPTPKKIDSRKGHAFELEESGWVPKYTNKEDYGRVPSYLGLVKNLKQLLKRYLKLPVHVDTPFKIKQKEDIERRMDALQRDIDLIRENRDILIARERPSTAFY</sequence>
<name>A0AAV6VR35_9ARAC</name>
<dbReference type="Pfam" id="PF13864">
    <property type="entry name" value="Enkurin"/>
    <property type="match status" value="1"/>
</dbReference>
<evidence type="ECO:0000256" key="2">
    <source>
        <dbReference type="ARBA" id="ARBA00004245"/>
    </source>
</evidence>
<evidence type="ECO:0000256" key="7">
    <source>
        <dbReference type="SAM" id="MobiDB-lite"/>
    </source>
</evidence>
<dbReference type="GO" id="GO:0001669">
    <property type="term" value="C:acrosomal vesicle"/>
    <property type="evidence" value="ECO:0007669"/>
    <property type="project" value="TreeGrafter"/>
</dbReference>
<gene>
    <name evidence="9" type="ORF">JTE90_021076</name>
</gene>
<evidence type="ECO:0000259" key="8">
    <source>
        <dbReference type="Pfam" id="PF13864"/>
    </source>
</evidence>
<evidence type="ECO:0000313" key="10">
    <source>
        <dbReference type="Proteomes" id="UP000827092"/>
    </source>
</evidence>
<dbReference type="PANTHER" id="PTHR21490">
    <property type="entry name" value="ENKURIN-RELATED"/>
    <property type="match status" value="1"/>
</dbReference>
<evidence type="ECO:0000256" key="3">
    <source>
        <dbReference type="ARBA" id="ARBA00022490"/>
    </source>
</evidence>
<protein>
    <recommendedName>
        <fullName evidence="8">Enkurin domain-containing protein</fullName>
    </recommendedName>
</protein>
<keyword evidence="5" id="KW-0966">Cell projection</keyword>
<dbReference type="GO" id="GO:0005516">
    <property type="term" value="F:calmodulin binding"/>
    <property type="evidence" value="ECO:0007669"/>
    <property type="project" value="TreeGrafter"/>
</dbReference>
<keyword evidence="3" id="KW-0963">Cytoplasm</keyword>
<feature type="coiled-coil region" evidence="6">
    <location>
        <begin position="177"/>
        <end position="204"/>
    </location>
</feature>
<reference evidence="9 10" key="1">
    <citation type="journal article" date="2022" name="Nat. Ecol. Evol.">
        <title>A masculinizing supergene underlies an exaggerated male reproductive morph in a spider.</title>
        <authorList>
            <person name="Hendrickx F."/>
            <person name="De Corte Z."/>
            <person name="Sonet G."/>
            <person name="Van Belleghem S.M."/>
            <person name="Kostlbacher S."/>
            <person name="Vangestel C."/>
        </authorList>
    </citation>
    <scope>NUCLEOTIDE SEQUENCE [LARGE SCALE GENOMIC DNA]</scope>
    <source>
        <strain evidence="9">W744_W776</strain>
    </source>
</reference>
<keyword evidence="4" id="KW-0206">Cytoskeleton</keyword>
<feature type="compositionally biased region" description="Basic and acidic residues" evidence="7">
    <location>
        <begin position="54"/>
        <end position="63"/>
    </location>
</feature>
<evidence type="ECO:0000256" key="4">
    <source>
        <dbReference type="ARBA" id="ARBA00023212"/>
    </source>
</evidence>
<keyword evidence="10" id="KW-1185">Reference proteome</keyword>
<feature type="region of interest" description="Disordered" evidence="7">
    <location>
        <begin position="28"/>
        <end position="66"/>
    </location>
</feature>
<dbReference type="GO" id="GO:0005879">
    <property type="term" value="C:axonemal microtubule"/>
    <property type="evidence" value="ECO:0007669"/>
    <property type="project" value="TreeGrafter"/>
</dbReference>
<dbReference type="AlphaFoldDB" id="A0AAV6VR35"/>
<dbReference type="InterPro" id="IPR027012">
    <property type="entry name" value="Enkurin_dom"/>
</dbReference>
<dbReference type="InterPro" id="IPR052102">
    <property type="entry name" value="Enkurin_domain-protein"/>
</dbReference>
<dbReference type="Proteomes" id="UP000827092">
    <property type="component" value="Unassembled WGS sequence"/>
</dbReference>
<keyword evidence="6" id="KW-0175">Coiled coil</keyword>
<evidence type="ECO:0000256" key="1">
    <source>
        <dbReference type="ARBA" id="ARBA00004138"/>
    </source>
</evidence>
<dbReference type="EMBL" id="JAFNEN010000032">
    <property type="protein sequence ID" value="KAG8199065.1"/>
    <property type="molecule type" value="Genomic_DNA"/>
</dbReference>
<feature type="domain" description="Enkurin" evidence="8">
    <location>
        <begin position="149"/>
        <end position="196"/>
    </location>
</feature>
<organism evidence="9 10">
    <name type="scientific">Oedothorax gibbosus</name>
    <dbReference type="NCBI Taxonomy" id="931172"/>
    <lineage>
        <taxon>Eukaryota</taxon>
        <taxon>Metazoa</taxon>
        <taxon>Ecdysozoa</taxon>
        <taxon>Arthropoda</taxon>
        <taxon>Chelicerata</taxon>
        <taxon>Arachnida</taxon>
        <taxon>Araneae</taxon>
        <taxon>Araneomorphae</taxon>
        <taxon>Entelegynae</taxon>
        <taxon>Araneoidea</taxon>
        <taxon>Linyphiidae</taxon>
        <taxon>Erigoninae</taxon>
        <taxon>Oedothorax</taxon>
    </lineage>
</organism>
<evidence type="ECO:0000313" key="9">
    <source>
        <dbReference type="EMBL" id="KAG8199065.1"/>
    </source>
</evidence>
<comment type="subcellular location">
    <subcellularLocation>
        <location evidence="1">Cell projection</location>
        <location evidence="1">Cilium</location>
    </subcellularLocation>
    <subcellularLocation>
        <location evidence="2">Cytoplasm</location>
        <location evidence="2">Cytoskeleton</location>
    </subcellularLocation>
</comment>
<evidence type="ECO:0000256" key="6">
    <source>
        <dbReference type="SAM" id="Coils"/>
    </source>
</evidence>
<proteinExistence type="predicted"/>
<dbReference type="PANTHER" id="PTHR21490:SF0">
    <property type="entry name" value="ENKURIN"/>
    <property type="match status" value="1"/>
</dbReference>